<comment type="caution">
    <text evidence="1">The sequence shown here is derived from an EMBL/GenBank/DDBJ whole genome shotgun (WGS) entry which is preliminary data.</text>
</comment>
<dbReference type="Proteomes" id="UP001642483">
    <property type="component" value="Unassembled WGS sequence"/>
</dbReference>
<evidence type="ECO:0000313" key="2">
    <source>
        <dbReference type="Proteomes" id="UP001642483"/>
    </source>
</evidence>
<gene>
    <name evidence="1" type="ORF">CVLEPA_LOCUS4730</name>
</gene>
<organism evidence="1 2">
    <name type="scientific">Clavelina lepadiformis</name>
    <name type="common">Light-bulb sea squirt</name>
    <name type="synonym">Ascidia lepadiformis</name>
    <dbReference type="NCBI Taxonomy" id="159417"/>
    <lineage>
        <taxon>Eukaryota</taxon>
        <taxon>Metazoa</taxon>
        <taxon>Chordata</taxon>
        <taxon>Tunicata</taxon>
        <taxon>Ascidiacea</taxon>
        <taxon>Aplousobranchia</taxon>
        <taxon>Clavelinidae</taxon>
        <taxon>Clavelina</taxon>
    </lineage>
</organism>
<reference evidence="1 2" key="1">
    <citation type="submission" date="2024-02" db="EMBL/GenBank/DDBJ databases">
        <authorList>
            <person name="Daric V."/>
            <person name="Darras S."/>
        </authorList>
    </citation>
    <scope>NUCLEOTIDE SEQUENCE [LARGE SCALE GENOMIC DNA]</scope>
</reference>
<evidence type="ECO:0000313" key="1">
    <source>
        <dbReference type="EMBL" id="CAK8675110.1"/>
    </source>
</evidence>
<accession>A0ABP0F647</accession>
<keyword evidence="2" id="KW-1185">Reference proteome</keyword>
<protein>
    <submittedName>
        <fullName evidence="1">Uncharacterized protein</fullName>
    </submittedName>
</protein>
<dbReference type="EMBL" id="CAWYQH010000013">
    <property type="protein sequence ID" value="CAK8675110.1"/>
    <property type="molecule type" value="Genomic_DNA"/>
</dbReference>
<sequence>MSEYAWRRSPIFNRRGRRPMLTYVPDGFKEFLQNKIQPVPANNNQERNHVVRRALALYRLCWSDVPDGWDLLDERMRSTLGSDWMKNFEDLTGDEVVKEYSSF</sequence>
<proteinExistence type="predicted"/>
<name>A0ABP0F647_CLALP</name>